<protein>
    <submittedName>
        <fullName evidence="2">Uncharacterized protein</fullName>
    </submittedName>
</protein>
<evidence type="ECO:0000313" key="2">
    <source>
        <dbReference type="EMBL" id="KAK9933064.1"/>
    </source>
</evidence>
<dbReference type="AlphaFoldDB" id="A0AAW1X997"/>
<evidence type="ECO:0000256" key="1">
    <source>
        <dbReference type="SAM" id="MobiDB-lite"/>
    </source>
</evidence>
<organism evidence="2 3">
    <name type="scientific">Rubus argutus</name>
    <name type="common">Southern blackberry</name>
    <dbReference type="NCBI Taxonomy" id="59490"/>
    <lineage>
        <taxon>Eukaryota</taxon>
        <taxon>Viridiplantae</taxon>
        <taxon>Streptophyta</taxon>
        <taxon>Embryophyta</taxon>
        <taxon>Tracheophyta</taxon>
        <taxon>Spermatophyta</taxon>
        <taxon>Magnoliopsida</taxon>
        <taxon>eudicotyledons</taxon>
        <taxon>Gunneridae</taxon>
        <taxon>Pentapetalae</taxon>
        <taxon>rosids</taxon>
        <taxon>fabids</taxon>
        <taxon>Rosales</taxon>
        <taxon>Rosaceae</taxon>
        <taxon>Rosoideae</taxon>
        <taxon>Rosoideae incertae sedis</taxon>
        <taxon>Rubus</taxon>
    </lineage>
</organism>
<sequence>MSTLLRNEKTDAESITGHQNLRSLLEKMVVASKSVLRFLFPPVDERRNNNPITSTSPVQRAKRNRVATLPAGQIEVSFKLSEKICANGSDIEMERKNETTSPSRQLSFFERLEGWKIERKQRQKGQQSDMYYRHLKSKIVLRTIGEVVEFMLDGKYPNKQVEASRKRKETSSVDMNTSNNNVPFLFGLTKEELTRSSSTSNMEVRDVKRSKSTS</sequence>
<dbReference type="Proteomes" id="UP001457282">
    <property type="component" value="Unassembled WGS sequence"/>
</dbReference>
<reference evidence="2 3" key="1">
    <citation type="journal article" date="2023" name="G3 (Bethesda)">
        <title>A chromosome-length genome assembly and annotation of blackberry (Rubus argutus, cv. 'Hillquist').</title>
        <authorList>
            <person name="Bruna T."/>
            <person name="Aryal R."/>
            <person name="Dudchenko O."/>
            <person name="Sargent D.J."/>
            <person name="Mead D."/>
            <person name="Buti M."/>
            <person name="Cavallini A."/>
            <person name="Hytonen T."/>
            <person name="Andres J."/>
            <person name="Pham M."/>
            <person name="Weisz D."/>
            <person name="Mascagni F."/>
            <person name="Usai G."/>
            <person name="Natali L."/>
            <person name="Bassil N."/>
            <person name="Fernandez G.E."/>
            <person name="Lomsadze A."/>
            <person name="Armour M."/>
            <person name="Olukolu B."/>
            <person name="Poorten T."/>
            <person name="Britton C."/>
            <person name="Davik J."/>
            <person name="Ashrafi H."/>
            <person name="Aiden E.L."/>
            <person name="Borodovsky M."/>
            <person name="Worthington M."/>
        </authorList>
    </citation>
    <scope>NUCLEOTIDE SEQUENCE [LARGE SCALE GENOMIC DNA]</scope>
    <source>
        <strain evidence="2">PI 553951</strain>
    </source>
</reference>
<feature type="compositionally biased region" description="Basic and acidic residues" evidence="1">
    <location>
        <begin position="203"/>
        <end position="214"/>
    </location>
</feature>
<evidence type="ECO:0000313" key="3">
    <source>
        <dbReference type="Proteomes" id="UP001457282"/>
    </source>
</evidence>
<proteinExistence type="predicted"/>
<dbReference type="EMBL" id="JBEDUW010000004">
    <property type="protein sequence ID" value="KAK9933064.1"/>
    <property type="molecule type" value="Genomic_DNA"/>
</dbReference>
<keyword evidence="3" id="KW-1185">Reference proteome</keyword>
<comment type="caution">
    <text evidence="2">The sequence shown here is derived from an EMBL/GenBank/DDBJ whole genome shotgun (WGS) entry which is preliminary data.</text>
</comment>
<name>A0AAW1X997_RUBAR</name>
<accession>A0AAW1X997</accession>
<gene>
    <name evidence="2" type="ORF">M0R45_020277</name>
</gene>
<feature type="region of interest" description="Disordered" evidence="1">
    <location>
        <begin position="193"/>
        <end position="214"/>
    </location>
</feature>